<dbReference type="AlphaFoldDB" id="A0A699QIT0"/>
<comment type="caution">
    <text evidence="1">The sequence shown here is derived from an EMBL/GenBank/DDBJ whole genome shotgun (WGS) entry which is preliminary data.</text>
</comment>
<evidence type="ECO:0000313" key="1">
    <source>
        <dbReference type="EMBL" id="GFC68759.1"/>
    </source>
</evidence>
<sequence length="109" mass="11570">GEKEEEKKAEEVKNIAGDAQVEGRQAEIQAEIYQIDMDHPSKVLSIYEEEPEVQEVVEVVTTANLITKVVTAASTPVSAASIIILAAEPKIPAVTISAASVKVAAASKR</sequence>
<protein>
    <submittedName>
        <fullName evidence="1">Uncharacterized protein</fullName>
    </submittedName>
</protein>
<accession>A0A699QIT0</accession>
<name>A0A699QIT0_TANCI</name>
<gene>
    <name evidence="1" type="ORF">Tci_840729</name>
</gene>
<feature type="non-terminal residue" evidence="1">
    <location>
        <position position="1"/>
    </location>
</feature>
<proteinExistence type="predicted"/>
<organism evidence="1">
    <name type="scientific">Tanacetum cinerariifolium</name>
    <name type="common">Dalmatian daisy</name>
    <name type="synonym">Chrysanthemum cinerariifolium</name>
    <dbReference type="NCBI Taxonomy" id="118510"/>
    <lineage>
        <taxon>Eukaryota</taxon>
        <taxon>Viridiplantae</taxon>
        <taxon>Streptophyta</taxon>
        <taxon>Embryophyta</taxon>
        <taxon>Tracheophyta</taxon>
        <taxon>Spermatophyta</taxon>
        <taxon>Magnoliopsida</taxon>
        <taxon>eudicotyledons</taxon>
        <taxon>Gunneridae</taxon>
        <taxon>Pentapetalae</taxon>
        <taxon>asterids</taxon>
        <taxon>campanulids</taxon>
        <taxon>Asterales</taxon>
        <taxon>Asteraceae</taxon>
        <taxon>Asteroideae</taxon>
        <taxon>Anthemideae</taxon>
        <taxon>Anthemidinae</taxon>
        <taxon>Tanacetum</taxon>
    </lineage>
</organism>
<reference evidence="1" key="1">
    <citation type="journal article" date="2019" name="Sci. Rep.">
        <title>Draft genome of Tanacetum cinerariifolium, the natural source of mosquito coil.</title>
        <authorList>
            <person name="Yamashiro T."/>
            <person name="Shiraishi A."/>
            <person name="Satake H."/>
            <person name="Nakayama K."/>
        </authorList>
    </citation>
    <scope>NUCLEOTIDE SEQUENCE</scope>
</reference>
<dbReference type="EMBL" id="BKCJ011021653">
    <property type="protein sequence ID" value="GFC68759.1"/>
    <property type="molecule type" value="Genomic_DNA"/>
</dbReference>